<evidence type="ECO:0000256" key="14">
    <source>
        <dbReference type="RuleBase" id="RU000405"/>
    </source>
</evidence>
<evidence type="ECO:0000256" key="3">
    <source>
        <dbReference type="ARBA" id="ARBA00004141"/>
    </source>
</evidence>
<evidence type="ECO:0000256" key="9">
    <source>
        <dbReference type="ARBA" id="ARBA00022842"/>
    </source>
</evidence>
<evidence type="ECO:0000256" key="5">
    <source>
        <dbReference type="ARBA" id="ARBA00022692"/>
    </source>
</evidence>
<gene>
    <name evidence="17" type="ORF">OKIOD_LOCUS10780</name>
</gene>
<feature type="transmembrane region" description="Helical" evidence="15">
    <location>
        <begin position="837"/>
        <end position="853"/>
    </location>
</feature>
<comment type="cofactor">
    <cofactor evidence="2">
        <name>Mg(2+)</name>
        <dbReference type="ChEBI" id="CHEBI:18420"/>
    </cofactor>
</comment>
<comment type="catalytic activity">
    <reaction evidence="1">
        <text>ATP = 3',5'-cyclic AMP + diphosphate</text>
        <dbReference type="Rhea" id="RHEA:15389"/>
        <dbReference type="ChEBI" id="CHEBI:30616"/>
        <dbReference type="ChEBI" id="CHEBI:33019"/>
        <dbReference type="ChEBI" id="CHEBI:58165"/>
        <dbReference type="EC" id="4.6.1.1"/>
    </reaction>
</comment>
<keyword evidence="8" id="KW-0067">ATP-binding</keyword>
<keyword evidence="13 14" id="KW-0456">Lyase</keyword>
<feature type="transmembrane region" description="Helical" evidence="15">
    <location>
        <begin position="111"/>
        <end position="133"/>
    </location>
</feature>
<dbReference type="EMBL" id="OU015566">
    <property type="protein sequence ID" value="CAG5105311.1"/>
    <property type="molecule type" value="Genomic_DNA"/>
</dbReference>
<evidence type="ECO:0000256" key="6">
    <source>
        <dbReference type="ARBA" id="ARBA00022723"/>
    </source>
</evidence>
<keyword evidence="6" id="KW-0479">Metal-binding</keyword>
<dbReference type="SUPFAM" id="SSF55073">
    <property type="entry name" value="Nucleotide cyclase"/>
    <property type="match status" value="2"/>
</dbReference>
<feature type="transmembrane region" description="Helical" evidence="15">
    <location>
        <begin position="78"/>
        <end position="99"/>
    </location>
</feature>
<evidence type="ECO:0000256" key="13">
    <source>
        <dbReference type="ARBA" id="ARBA00023239"/>
    </source>
</evidence>
<keyword evidence="12 15" id="KW-0472">Membrane</keyword>
<dbReference type="PROSITE" id="PS50125">
    <property type="entry name" value="GUANYLATE_CYCLASE_2"/>
    <property type="match status" value="2"/>
</dbReference>
<evidence type="ECO:0000313" key="18">
    <source>
        <dbReference type="Proteomes" id="UP001158576"/>
    </source>
</evidence>
<dbReference type="CDD" id="cd07302">
    <property type="entry name" value="CHD"/>
    <property type="match status" value="2"/>
</dbReference>
<organism evidence="17 18">
    <name type="scientific">Oikopleura dioica</name>
    <name type="common">Tunicate</name>
    <dbReference type="NCBI Taxonomy" id="34765"/>
    <lineage>
        <taxon>Eukaryota</taxon>
        <taxon>Metazoa</taxon>
        <taxon>Chordata</taxon>
        <taxon>Tunicata</taxon>
        <taxon>Appendicularia</taxon>
        <taxon>Copelata</taxon>
        <taxon>Oikopleuridae</taxon>
        <taxon>Oikopleura</taxon>
    </lineage>
</organism>
<evidence type="ECO:0000256" key="15">
    <source>
        <dbReference type="SAM" id="Phobius"/>
    </source>
</evidence>
<feature type="transmembrane region" description="Helical" evidence="15">
    <location>
        <begin position="736"/>
        <end position="754"/>
    </location>
</feature>
<dbReference type="Proteomes" id="UP001158576">
    <property type="component" value="Chromosome 1"/>
</dbReference>
<dbReference type="PANTHER" id="PTHR45627:SF8">
    <property type="entry name" value="ADENYLATE CYCLASE TYPE 9"/>
    <property type="match status" value="1"/>
</dbReference>
<dbReference type="Pfam" id="PF00211">
    <property type="entry name" value="Guanylate_cyc"/>
    <property type="match status" value="2"/>
</dbReference>
<feature type="domain" description="Guanylate cyclase" evidence="16">
    <location>
        <begin position="916"/>
        <end position="1058"/>
    </location>
</feature>
<feature type="transmembrane region" description="Helical" evidence="15">
    <location>
        <begin position="674"/>
        <end position="692"/>
    </location>
</feature>
<accession>A0ABN7SPS9</accession>
<dbReference type="Gene3D" id="3.30.70.1230">
    <property type="entry name" value="Nucleotide cyclase"/>
    <property type="match status" value="2"/>
</dbReference>
<evidence type="ECO:0000256" key="1">
    <source>
        <dbReference type="ARBA" id="ARBA00001593"/>
    </source>
</evidence>
<evidence type="ECO:0000256" key="10">
    <source>
        <dbReference type="ARBA" id="ARBA00022989"/>
    </source>
</evidence>
<reference evidence="17 18" key="1">
    <citation type="submission" date="2021-04" db="EMBL/GenBank/DDBJ databases">
        <authorList>
            <person name="Bliznina A."/>
        </authorList>
    </citation>
    <scope>NUCLEOTIDE SEQUENCE [LARGE SCALE GENOMIC DNA]</scope>
</reference>
<dbReference type="EC" id="4.6.1.1" evidence="4"/>
<dbReference type="PROSITE" id="PS00452">
    <property type="entry name" value="GUANYLATE_CYCLASE_1"/>
    <property type="match status" value="1"/>
</dbReference>
<feature type="transmembrane region" description="Helical" evidence="15">
    <location>
        <begin position="812"/>
        <end position="831"/>
    </location>
</feature>
<keyword evidence="5 15" id="KW-0812">Transmembrane</keyword>
<feature type="domain" description="Guanylate cyclase" evidence="16">
    <location>
        <begin position="287"/>
        <end position="432"/>
    </location>
</feature>
<feature type="transmembrane region" description="Helical" evidence="15">
    <location>
        <begin position="787"/>
        <end position="805"/>
    </location>
</feature>
<keyword evidence="9" id="KW-0460">Magnesium</keyword>
<keyword evidence="7" id="KW-0547">Nucleotide-binding</keyword>
<dbReference type="SMART" id="SM00044">
    <property type="entry name" value="CYCc"/>
    <property type="match status" value="2"/>
</dbReference>
<evidence type="ECO:0000256" key="8">
    <source>
        <dbReference type="ARBA" id="ARBA00022840"/>
    </source>
</evidence>
<evidence type="ECO:0000256" key="7">
    <source>
        <dbReference type="ARBA" id="ARBA00022741"/>
    </source>
</evidence>
<evidence type="ECO:0000313" key="17">
    <source>
        <dbReference type="EMBL" id="CAG5105311.1"/>
    </source>
</evidence>
<name>A0ABN7SPS9_OIKDI</name>
<dbReference type="PANTHER" id="PTHR45627">
    <property type="entry name" value="ADENYLATE CYCLASE TYPE 1"/>
    <property type="match status" value="1"/>
</dbReference>
<comment type="similarity">
    <text evidence="14">Belongs to the adenylyl cyclase class-4/guanylyl cyclase family.</text>
</comment>
<keyword evidence="18" id="KW-1185">Reference proteome</keyword>
<proteinExistence type="inferred from homology"/>
<evidence type="ECO:0000256" key="11">
    <source>
        <dbReference type="ARBA" id="ARBA00022998"/>
    </source>
</evidence>
<keyword evidence="11" id="KW-0115">cAMP biosynthesis</keyword>
<evidence type="ECO:0000256" key="12">
    <source>
        <dbReference type="ARBA" id="ARBA00023136"/>
    </source>
</evidence>
<evidence type="ECO:0000256" key="2">
    <source>
        <dbReference type="ARBA" id="ARBA00001946"/>
    </source>
</evidence>
<feature type="transmembrane region" description="Helical" evidence="15">
    <location>
        <begin position="35"/>
        <end position="52"/>
    </location>
</feature>
<dbReference type="InterPro" id="IPR018297">
    <property type="entry name" value="A/G_cyclase_CS"/>
</dbReference>
<dbReference type="InterPro" id="IPR001054">
    <property type="entry name" value="A/G_cyclase"/>
</dbReference>
<keyword evidence="10 15" id="KW-1133">Transmembrane helix</keyword>
<dbReference type="InterPro" id="IPR029787">
    <property type="entry name" value="Nucleotide_cyclase"/>
</dbReference>
<evidence type="ECO:0000259" key="16">
    <source>
        <dbReference type="PROSITE" id="PS50125"/>
    </source>
</evidence>
<sequence>MCARSRRSTRLDASAHTNFVNCQVPDLVRRARDNLVFLLLAAALFLAYYIYAEAADVYCQLDDESGVDSKSCSFLGQIIYASVLLVLIIGFLIAATFWWKQSANGVRSRPSSHHLILVGTLLFTLFSVSTDLFTSNLGSQSQLPHVLASWILHIEVTLVLYTSIRVSTIKLFIIGMCNSILFEFILHYNAHTDKLKYIASEICLQIVVHLICLKHFRQTKDDLMKSYENVCEVVRANQKYESDMKTTQMLLNSVMPKTLADKCVISTSNDKLMRHIAGDISLQDKVSILFADIVGFTRLSSGLEASRLVNMLNDLFGRFDKLCYSMKCEKVAILGDCYYCVAGCPEPDEDHAYNCVVMGLKICKTIKVFCQENDVALESARRHKAANPDFEGQIVDMRVGIHSGRVIYAIVGSKRYKFDVYGQDVTWANKLESTGIPGRVHISGCTRGYLKGAGLEFEDANPSAHYSRGVVEDWNRLFEETENSNSKVSLRARFHQLFEDHEHPEYAETTWLVREPENFFENERFDELNSTVDGSTHDYDGSKLALREEDCQVSLLENGEGRYGEAPRTTAIALIHKQTENQDQTHGGKAEEYFHRRGELGGGLMNAVTLNFKDVQKELENDEFAVSSTPNQRSSLRLENLYRQGFEVENASFSASASSLAENTFPIDRWCRDIILSIISQSVLFAAVTVAIGFHPAALAVFIACVVLSIVYLVLCKAKNLRPSIDLLMSWQYRHTLGALFLIFPCLPAIVAATQEHCSQPNDSNLNSSSSPDPSLTGHYPPGAHEYLMIILAVCALHSINFSNLSSNLRTTIALIIIIVGFCLSSLYMYCLLNTDYFQWIMALFLLSLLLFFENRAYEVSHRLNFKANIIAKLKRQRVKEQRDFAKTLLNNVIPEHVISCVRDRKHYSKNHEMVGVFFASVSNFQEMYEEQFNSGTEFIRVLSELISDIDDLLDKDVYRTSIDKIKTTSSTYMGAAGLRWSEDEHDETVDIHPIERMIEFLIDIQKTVEAFSQNMISFEWKLRIGAHCGEVTAGVMGIEKLLFDIWGNTVNVASRMDSTGLCDKIQITEDLMNQLCLIGNKRNLDKLKFSWVPRGEIFVKGKGMVKTYLLEEETNL</sequence>
<feature type="transmembrane region" description="Helical" evidence="15">
    <location>
        <begin position="698"/>
        <end position="715"/>
    </location>
</feature>
<feature type="transmembrane region" description="Helical" evidence="15">
    <location>
        <begin position="171"/>
        <end position="191"/>
    </location>
</feature>
<protein>
    <recommendedName>
        <fullName evidence="4">adenylate cyclase</fullName>
        <ecNumber evidence="4">4.6.1.1</ecNumber>
    </recommendedName>
</protein>
<comment type="subcellular location">
    <subcellularLocation>
        <location evidence="3">Membrane</location>
        <topology evidence="3">Multi-pass membrane protein</topology>
    </subcellularLocation>
</comment>
<evidence type="ECO:0000256" key="4">
    <source>
        <dbReference type="ARBA" id="ARBA00012201"/>
    </source>
</evidence>